<keyword evidence="3" id="KW-1185">Reference proteome</keyword>
<evidence type="ECO:0000256" key="1">
    <source>
        <dbReference type="SAM" id="MobiDB-lite"/>
    </source>
</evidence>
<feature type="compositionally biased region" description="Basic and acidic residues" evidence="1">
    <location>
        <begin position="10"/>
        <end position="24"/>
    </location>
</feature>
<proteinExistence type="predicted"/>
<feature type="region of interest" description="Disordered" evidence="1">
    <location>
        <begin position="1"/>
        <end position="79"/>
    </location>
</feature>
<organism evidence="2 3">
    <name type="scientific">Austropuccinia psidii MF-1</name>
    <dbReference type="NCBI Taxonomy" id="1389203"/>
    <lineage>
        <taxon>Eukaryota</taxon>
        <taxon>Fungi</taxon>
        <taxon>Dikarya</taxon>
        <taxon>Basidiomycota</taxon>
        <taxon>Pucciniomycotina</taxon>
        <taxon>Pucciniomycetes</taxon>
        <taxon>Pucciniales</taxon>
        <taxon>Sphaerophragmiaceae</taxon>
        <taxon>Austropuccinia</taxon>
    </lineage>
</organism>
<evidence type="ECO:0000313" key="2">
    <source>
        <dbReference type="EMBL" id="MBW0557217.1"/>
    </source>
</evidence>
<protein>
    <submittedName>
        <fullName evidence="2">Uncharacterized protein</fullName>
    </submittedName>
</protein>
<sequence length="147" mass="16984">MFKRPKHFAKGPEEELAQKKEKSPVEAPQASTSKNLPQKISKQRQASPKKQSEGQSKGKVQIEQVFPSELLNSKERKDRHGQCVQYGKDFDLIQKQRVGKNESSLSKEIEFLKLVSHIETCNDKILETFDNFEYIKQKLGREILQVK</sequence>
<dbReference type="AlphaFoldDB" id="A0A9Q3J7K7"/>
<reference evidence="2" key="1">
    <citation type="submission" date="2021-03" db="EMBL/GenBank/DDBJ databases">
        <title>Draft genome sequence of rust myrtle Austropuccinia psidii MF-1, a brazilian biotype.</title>
        <authorList>
            <person name="Quecine M.C."/>
            <person name="Pachon D.M.R."/>
            <person name="Bonatelli M.L."/>
            <person name="Correr F.H."/>
            <person name="Franceschini L.M."/>
            <person name="Leite T.F."/>
            <person name="Margarido G.R.A."/>
            <person name="Almeida C.A."/>
            <person name="Ferrarezi J.A."/>
            <person name="Labate C.A."/>
        </authorList>
    </citation>
    <scope>NUCLEOTIDE SEQUENCE</scope>
    <source>
        <strain evidence="2">MF-1</strain>
    </source>
</reference>
<dbReference type="Proteomes" id="UP000765509">
    <property type="component" value="Unassembled WGS sequence"/>
</dbReference>
<dbReference type="EMBL" id="AVOT02064990">
    <property type="protein sequence ID" value="MBW0557217.1"/>
    <property type="molecule type" value="Genomic_DNA"/>
</dbReference>
<accession>A0A9Q3J7K7</accession>
<evidence type="ECO:0000313" key="3">
    <source>
        <dbReference type="Proteomes" id="UP000765509"/>
    </source>
</evidence>
<name>A0A9Q3J7K7_9BASI</name>
<comment type="caution">
    <text evidence="2">The sequence shown here is derived from an EMBL/GenBank/DDBJ whole genome shotgun (WGS) entry which is preliminary data.</text>
</comment>
<feature type="compositionally biased region" description="Polar residues" evidence="1">
    <location>
        <begin position="29"/>
        <end position="55"/>
    </location>
</feature>
<gene>
    <name evidence="2" type="ORF">O181_096932</name>
</gene>